<dbReference type="PANTHER" id="PTHR42904:SF6">
    <property type="entry name" value="NAD-CAPPED RNA HYDROLASE NUDT12"/>
    <property type="match status" value="1"/>
</dbReference>
<dbReference type="EC" id="3.6.1.22" evidence="4"/>
<dbReference type="InterPro" id="IPR015797">
    <property type="entry name" value="NUDIX_hydrolase-like_dom_sf"/>
</dbReference>
<evidence type="ECO:0000256" key="1">
    <source>
        <dbReference type="ARBA" id="ARBA00001946"/>
    </source>
</evidence>
<proteinExistence type="inferred from homology"/>
<feature type="domain" description="Nudix hydrolase" evidence="10">
    <location>
        <begin position="176"/>
        <end position="302"/>
    </location>
</feature>
<dbReference type="Gene3D" id="3.90.79.20">
    <property type="match status" value="1"/>
</dbReference>
<comment type="catalytic activity">
    <reaction evidence="9">
        <text>a 5'-end NAD(+)-phospho-ribonucleoside in mRNA + H2O = a 5'-end phospho-adenosine-phospho-ribonucleoside in mRNA + beta-nicotinamide D-ribonucleotide + 2 H(+)</text>
        <dbReference type="Rhea" id="RHEA:60876"/>
        <dbReference type="Rhea" id="RHEA-COMP:15698"/>
        <dbReference type="Rhea" id="RHEA-COMP:15719"/>
        <dbReference type="ChEBI" id="CHEBI:14649"/>
        <dbReference type="ChEBI" id="CHEBI:15377"/>
        <dbReference type="ChEBI" id="CHEBI:15378"/>
        <dbReference type="ChEBI" id="CHEBI:144029"/>
        <dbReference type="ChEBI" id="CHEBI:144051"/>
    </reaction>
    <physiologicalReaction direction="left-to-right" evidence="9">
        <dbReference type="Rhea" id="RHEA:60877"/>
    </physiologicalReaction>
</comment>
<dbReference type="PROSITE" id="PS51462">
    <property type="entry name" value="NUDIX"/>
    <property type="match status" value="1"/>
</dbReference>
<reference evidence="11 12" key="1">
    <citation type="submission" date="2023-10" db="EMBL/GenBank/DDBJ databases">
        <authorList>
            <person name="Venkata Ramana C."/>
            <person name="Sasikala C."/>
            <person name="Dhurka M."/>
        </authorList>
    </citation>
    <scope>NUCLEOTIDE SEQUENCE [LARGE SCALE GENOMIC DNA]</scope>
    <source>
        <strain evidence="11 12">KCTC 32151</strain>
    </source>
</reference>
<comment type="caution">
    <text evidence="11">The sequence shown here is derived from an EMBL/GenBank/DDBJ whole genome shotgun (WGS) entry which is preliminary data.</text>
</comment>
<dbReference type="CDD" id="cd03429">
    <property type="entry name" value="NUDIX_NADH_pyrophosphatase_Nudt13"/>
    <property type="match status" value="1"/>
</dbReference>
<evidence type="ECO:0000256" key="3">
    <source>
        <dbReference type="ARBA" id="ARBA00009595"/>
    </source>
</evidence>
<comment type="cofactor">
    <cofactor evidence="2">
        <name>Zn(2+)</name>
        <dbReference type="ChEBI" id="CHEBI:29105"/>
    </cofactor>
</comment>
<dbReference type="InterPro" id="IPR049734">
    <property type="entry name" value="NudC-like_C"/>
</dbReference>
<dbReference type="InterPro" id="IPR000086">
    <property type="entry name" value="NUDIX_hydrolase_dom"/>
</dbReference>
<dbReference type="InterPro" id="IPR020084">
    <property type="entry name" value="NUDIX_hydrolase_CS"/>
</dbReference>
<comment type="cofactor">
    <cofactor evidence="1">
        <name>Mg(2+)</name>
        <dbReference type="ChEBI" id="CHEBI:18420"/>
    </cofactor>
</comment>
<dbReference type="Proteomes" id="UP001185659">
    <property type="component" value="Unassembled WGS sequence"/>
</dbReference>
<evidence type="ECO:0000256" key="9">
    <source>
        <dbReference type="ARBA" id="ARBA00023679"/>
    </source>
</evidence>
<protein>
    <recommendedName>
        <fullName evidence="4">NAD(+) diphosphatase</fullName>
        <ecNumber evidence="4">3.6.1.22</ecNumber>
    </recommendedName>
</protein>
<dbReference type="PROSITE" id="PS00893">
    <property type="entry name" value="NUDIX_BOX"/>
    <property type="match status" value="1"/>
</dbReference>
<evidence type="ECO:0000256" key="4">
    <source>
        <dbReference type="ARBA" id="ARBA00012381"/>
    </source>
</evidence>
<accession>A0ABU4ALP8</accession>
<evidence type="ECO:0000256" key="2">
    <source>
        <dbReference type="ARBA" id="ARBA00001947"/>
    </source>
</evidence>
<dbReference type="Pfam" id="PF09297">
    <property type="entry name" value="Zn_ribbon_NUD"/>
    <property type="match status" value="1"/>
</dbReference>
<name>A0ABU4ALP8_9HYPH</name>
<evidence type="ECO:0000313" key="11">
    <source>
        <dbReference type="EMBL" id="MDV6227174.1"/>
    </source>
</evidence>
<dbReference type="InterPro" id="IPR015376">
    <property type="entry name" value="Znr_NADH_PPase"/>
</dbReference>
<dbReference type="EMBL" id="JAWLIP010000005">
    <property type="protein sequence ID" value="MDV6227174.1"/>
    <property type="molecule type" value="Genomic_DNA"/>
</dbReference>
<dbReference type="PANTHER" id="PTHR42904">
    <property type="entry name" value="NUDIX HYDROLASE, NUDC SUBFAMILY"/>
    <property type="match status" value="1"/>
</dbReference>
<dbReference type="Pfam" id="PF09296">
    <property type="entry name" value="NUDIX-like"/>
    <property type="match status" value="1"/>
</dbReference>
<dbReference type="SUPFAM" id="SSF55811">
    <property type="entry name" value="Nudix"/>
    <property type="match status" value="1"/>
</dbReference>
<dbReference type="Pfam" id="PF00293">
    <property type="entry name" value="NUDIX"/>
    <property type="match status" value="1"/>
</dbReference>
<evidence type="ECO:0000256" key="7">
    <source>
        <dbReference type="ARBA" id="ARBA00022842"/>
    </source>
</evidence>
<dbReference type="InterPro" id="IPR015375">
    <property type="entry name" value="NADH_PPase-like_N"/>
</dbReference>
<sequence length="316" mass="34797">MTFPFFDERRDEASQRVAFSGNSIDRQSEARTDDDALKALKDERARVMLFGEGRLFLRVAGEDAFDPYLSPADRATCAPDLERAVLLGHQESVPVLAVPATADPETLPDHLKAIDYRSVYMQGLLDADALGAMAQGASLLAWHANHRFCGRCGSESEMRDGGYKRHCSACGRDHFPRTDPVVIMLAVRGERCLMGRSPHFAPGVVSCLAGFVEPGETIEAAVRRETREESNIEVGTVAYHASQPWPFPYSLMIGCYGEAMSEAIAMDENELEECRWFSRAEVRQMLEGAHPGGYRVPPKGAIANTLIRDWALATGS</sequence>
<keyword evidence="7" id="KW-0460">Magnesium</keyword>
<keyword evidence="5" id="KW-0479">Metal-binding</keyword>
<dbReference type="NCBIfam" id="NF001299">
    <property type="entry name" value="PRK00241.1"/>
    <property type="match status" value="1"/>
</dbReference>
<dbReference type="InterPro" id="IPR050241">
    <property type="entry name" value="NAD-cap_RNA_hydrolase_NudC"/>
</dbReference>
<dbReference type="GO" id="GO:0016787">
    <property type="term" value="F:hydrolase activity"/>
    <property type="evidence" value="ECO:0007669"/>
    <property type="project" value="UniProtKB-KW"/>
</dbReference>
<gene>
    <name evidence="11" type="primary">nudC</name>
    <name evidence="11" type="ORF">R2G56_12830</name>
</gene>
<keyword evidence="6 11" id="KW-0378">Hydrolase</keyword>
<evidence type="ECO:0000256" key="8">
    <source>
        <dbReference type="ARBA" id="ARBA00023027"/>
    </source>
</evidence>
<dbReference type="RefSeq" id="WP_317561516.1">
    <property type="nucleotide sequence ID" value="NZ_JAWLIP010000005.1"/>
</dbReference>
<evidence type="ECO:0000313" key="12">
    <source>
        <dbReference type="Proteomes" id="UP001185659"/>
    </source>
</evidence>
<evidence type="ECO:0000256" key="6">
    <source>
        <dbReference type="ARBA" id="ARBA00022801"/>
    </source>
</evidence>
<comment type="similarity">
    <text evidence="3">Belongs to the Nudix hydrolase family. NudC subfamily.</text>
</comment>
<dbReference type="Gene3D" id="3.90.79.10">
    <property type="entry name" value="Nucleoside Triphosphate Pyrophosphohydrolase"/>
    <property type="match status" value="1"/>
</dbReference>
<keyword evidence="12" id="KW-1185">Reference proteome</keyword>
<evidence type="ECO:0000259" key="10">
    <source>
        <dbReference type="PROSITE" id="PS51462"/>
    </source>
</evidence>
<organism evidence="11 12">
    <name type="scientific">Nitratireductor aquimarinus</name>
    <dbReference type="NCBI Taxonomy" id="889300"/>
    <lineage>
        <taxon>Bacteria</taxon>
        <taxon>Pseudomonadati</taxon>
        <taxon>Pseudomonadota</taxon>
        <taxon>Alphaproteobacteria</taxon>
        <taxon>Hyphomicrobiales</taxon>
        <taxon>Phyllobacteriaceae</taxon>
        <taxon>Nitratireductor</taxon>
    </lineage>
</organism>
<keyword evidence="8" id="KW-0520">NAD</keyword>
<evidence type="ECO:0000256" key="5">
    <source>
        <dbReference type="ARBA" id="ARBA00022723"/>
    </source>
</evidence>